<reference evidence="2" key="1">
    <citation type="journal article" date="2023" name="bioRxiv">
        <title>Scaffold-level genome assemblies of two parasitoid biocontrol wasps reveal the parthenogenesis mechanism and an associated novel virus.</title>
        <authorList>
            <person name="Inwood S."/>
            <person name="Skelly J."/>
            <person name="Guhlin J."/>
            <person name="Harrop T."/>
            <person name="Goldson S."/>
            <person name="Dearden P."/>
        </authorList>
    </citation>
    <scope>NUCLEOTIDE SEQUENCE</scope>
    <source>
        <strain evidence="2">Irish</strain>
        <tissue evidence="2">Whole body</tissue>
    </source>
</reference>
<dbReference type="AlphaFoldDB" id="A0AA39C9T5"/>
<protein>
    <submittedName>
        <fullName evidence="2">Uncharacterized protein</fullName>
    </submittedName>
</protein>
<dbReference type="EMBL" id="JAQQBS010001423">
    <property type="protein sequence ID" value="KAK0160302.1"/>
    <property type="molecule type" value="Genomic_DNA"/>
</dbReference>
<dbReference type="Proteomes" id="UP001168990">
    <property type="component" value="Unassembled WGS sequence"/>
</dbReference>
<keyword evidence="1" id="KW-0472">Membrane</keyword>
<accession>A0AA39C9T5</accession>
<evidence type="ECO:0000313" key="2">
    <source>
        <dbReference type="EMBL" id="KAK0160302.1"/>
    </source>
</evidence>
<gene>
    <name evidence="2" type="ORF">PV328_007730</name>
</gene>
<sequence length="218" mass="25341">MNSASDYTYLALKVILIFGISGALRCEISKLKLQDVENLGNKYLIHMNGAKNDVPRQFIIGELFNAKVKHYISIRSNEQFTNRIFIKYYYGKCQQQPSTSSSTDDYLPEIIIEKNDNKSKDVKKDSNEFSEFEMNDDLAKLHQCEESNRSQTHFRTTNNEKILINSTNYEASEQISNSFSTNLIDKNPFVKYENCLFHGNIINNYHYSCDHKKDNTEK</sequence>
<evidence type="ECO:0000313" key="3">
    <source>
        <dbReference type="Proteomes" id="UP001168990"/>
    </source>
</evidence>
<reference evidence="2" key="2">
    <citation type="submission" date="2023-03" db="EMBL/GenBank/DDBJ databases">
        <authorList>
            <person name="Inwood S.N."/>
            <person name="Skelly J.G."/>
            <person name="Guhlin J."/>
            <person name="Harrop T.W.R."/>
            <person name="Goldson S.G."/>
            <person name="Dearden P.K."/>
        </authorList>
    </citation>
    <scope>NUCLEOTIDE SEQUENCE</scope>
    <source>
        <strain evidence="2">Irish</strain>
        <tissue evidence="2">Whole body</tissue>
    </source>
</reference>
<evidence type="ECO:0000256" key="1">
    <source>
        <dbReference type="SAM" id="Phobius"/>
    </source>
</evidence>
<feature type="transmembrane region" description="Helical" evidence="1">
    <location>
        <begin position="6"/>
        <end position="24"/>
    </location>
</feature>
<name>A0AA39C9T5_9HYME</name>
<comment type="caution">
    <text evidence="2">The sequence shown here is derived from an EMBL/GenBank/DDBJ whole genome shotgun (WGS) entry which is preliminary data.</text>
</comment>
<proteinExistence type="predicted"/>
<keyword evidence="1" id="KW-0812">Transmembrane</keyword>
<organism evidence="2 3">
    <name type="scientific">Microctonus aethiopoides</name>
    <dbReference type="NCBI Taxonomy" id="144406"/>
    <lineage>
        <taxon>Eukaryota</taxon>
        <taxon>Metazoa</taxon>
        <taxon>Ecdysozoa</taxon>
        <taxon>Arthropoda</taxon>
        <taxon>Hexapoda</taxon>
        <taxon>Insecta</taxon>
        <taxon>Pterygota</taxon>
        <taxon>Neoptera</taxon>
        <taxon>Endopterygota</taxon>
        <taxon>Hymenoptera</taxon>
        <taxon>Apocrita</taxon>
        <taxon>Ichneumonoidea</taxon>
        <taxon>Braconidae</taxon>
        <taxon>Euphorinae</taxon>
        <taxon>Microctonus</taxon>
    </lineage>
</organism>
<keyword evidence="3" id="KW-1185">Reference proteome</keyword>
<keyword evidence="1" id="KW-1133">Transmembrane helix</keyword>